<comment type="caution">
    <text evidence="1">The sequence shown here is derived from an EMBL/GenBank/DDBJ whole genome shotgun (WGS) entry which is preliminary data.</text>
</comment>
<organism evidence="1 2">
    <name type="scientific">Eschrichtius robustus</name>
    <name type="common">California gray whale</name>
    <name type="synonym">Eschrichtius gibbosus</name>
    <dbReference type="NCBI Taxonomy" id="9764"/>
    <lineage>
        <taxon>Eukaryota</taxon>
        <taxon>Metazoa</taxon>
        <taxon>Chordata</taxon>
        <taxon>Craniata</taxon>
        <taxon>Vertebrata</taxon>
        <taxon>Euteleostomi</taxon>
        <taxon>Mammalia</taxon>
        <taxon>Eutheria</taxon>
        <taxon>Laurasiatheria</taxon>
        <taxon>Artiodactyla</taxon>
        <taxon>Whippomorpha</taxon>
        <taxon>Cetacea</taxon>
        <taxon>Mysticeti</taxon>
        <taxon>Eschrichtiidae</taxon>
        <taxon>Eschrichtius</taxon>
    </lineage>
</organism>
<evidence type="ECO:0000313" key="1">
    <source>
        <dbReference type="EMBL" id="KAJ8777341.1"/>
    </source>
</evidence>
<keyword evidence="2" id="KW-1185">Reference proteome</keyword>
<name>A0AB34GBU8_ESCRO</name>
<protein>
    <submittedName>
        <fullName evidence="1">Uncharacterized protein</fullName>
    </submittedName>
</protein>
<dbReference type="EMBL" id="JAIQCJ010002315">
    <property type="protein sequence ID" value="KAJ8777341.1"/>
    <property type="molecule type" value="Genomic_DNA"/>
</dbReference>
<reference evidence="1 2" key="1">
    <citation type="submission" date="2022-11" db="EMBL/GenBank/DDBJ databases">
        <title>Whole genome sequence of Eschrichtius robustus ER-17-0199.</title>
        <authorList>
            <person name="Bruniche-Olsen A."/>
            <person name="Black A.N."/>
            <person name="Fields C.J."/>
            <person name="Walden K."/>
            <person name="Dewoody J.A."/>
        </authorList>
    </citation>
    <scope>NUCLEOTIDE SEQUENCE [LARGE SCALE GENOMIC DNA]</scope>
    <source>
        <strain evidence="1">ER-17-0199</strain>
        <tissue evidence="1">Blubber</tissue>
    </source>
</reference>
<proteinExistence type="predicted"/>
<sequence length="147" mass="16213">MLKLHWDWPIFPSFFGQEVDESFAWTREAQRLSYSLRLRSRPILRVSAAATAGGIRGSPNGLALRHSRRFSLPPVAATGRSSLAAEPLGASVLALFQLPRVLEKRLRPGNWASRFQRSVSHPHRVQGLFTSGCGGSRAVPLQPLQCA</sequence>
<accession>A0AB34GBU8</accession>
<evidence type="ECO:0000313" key="2">
    <source>
        <dbReference type="Proteomes" id="UP001159641"/>
    </source>
</evidence>
<dbReference type="AlphaFoldDB" id="A0AB34GBU8"/>
<dbReference type="Proteomes" id="UP001159641">
    <property type="component" value="Unassembled WGS sequence"/>
</dbReference>
<gene>
    <name evidence="1" type="ORF">J1605_014724</name>
</gene>